<dbReference type="PANTHER" id="PTHR23150">
    <property type="entry name" value="SULFATASE MODIFYING FACTOR 1, 2"/>
    <property type="match status" value="1"/>
</dbReference>
<dbReference type="RefSeq" id="WP_311339237.1">
    <property type="nucleotide sequence ID" value="NZ_JAVRHS010000001.1"/>
</dbReference>
<dbReference type="SUPFAM" id="SSF53649">
    <property type="entry name" value="Alkaline phosphatase-like"/>
    <property type="match status" value="1"/>
</dbReference>
<dbReference type="InterPro" id="IPR051043">
    <property type="entry name" value="Sulfatase_Mod_Factor_Kinase"/>
</dbReference>
<keyword evidence="3" id="KW-1185">Reference proteome</keyword>
<evidence type="ECO:0000313" key="3">
    <source>
        <dbReference type="Proteomes" id="UP001259803"/>
    </source>
</evidence>
<organism evidence="2 3">
    <name type="scientific">Croceicoccus esteveae</name>
    <dbReference type="NCBI Taxonomy" id="3075597"/>
    <lineage>
        <taxon>Bacteria</taxon>
        <taxon>Pseudomonadati</taxon>
        <taxon>Pseudomonadota</taxon>
        <taxon>Alphaproteobacteria</taxon>
        <taxon>Sphingomonadales</taxon>
        <taxon>Erythrobacteraceae</taxon>
        <taxon>Croceicoccus</taxon>
    </lineage>
</organism>
<dbReference type="Gene3D" id="3.30.1120.10">
    <property type="match status" value="1"/>
</dbReference>
<evidence type="ECO:0000259" key="1">
    <source>
        <dbReference type="Pfam" id="PF03781"/>
    </source>
</evidence>
<dbReference type="Pfam" id="PF03781">
    <property type="entry name" value="FGE-sulfatase"/>
    <property type="match status" value="1"/>
</dbReference>
<reference evidence="2 3" key="1">
    <citation type="submission" date="2023-09" db="EMBL/GenBank/DDBJ databases">
        <authorList>
            <person name="Rey-Velasco X."/>
        </authorList>
    </citation>
    <scope>NUCLEOTIDE SEQUENCE [LARGE SCALE GENOMIC DNA]</scope>
    <source>
        <strain evidence="2 3">F390</strain>
    </source>
</reference>
<evidence type="ECO:0000313" key="2">
    <source>
        <dbReference type="EMBL" id="MDT0574666.1"/>
    </source>
</evidence>
<dbReference type="InterPro" id="IPR042095">
    <property type="entry name" value="SUMF_sf"/>
</dbReference>
<accession>A0ABU2ZE80</accession>
<dbReference type="SUPFAM" id="SSF56436">
    <property type="entry name" value="C-type lectin-like"/>
    <property type="match status" value="1"/>
</dbReference>
<comment type="caution">
    <text evidence="2">The sequence shown here is derived from an EMBL/GenBank/DDBJ whole genome shotgun (WGS) entry which is preliminary data.</text>
</comment>
<name>A0ABU2ZE80_9SPHN</name>
<dbReference type="InterPro" id="IPR016187">
    <property type="entry name" value="CTDL_fold"/>
</dbReference>
<sequence>MLDTQPIAEDRWELYNLAEDFSQAENLAAEFPQKLAEMKALFMSVAANNQILPLSGQVTGGSGLPKLHQERTRQTYYPGTTAVPESALPRMTNGSWSLLAMVDTQPGSKGVVATNGGSSAGWSLYLDDNRTPVFTYRLFDLKTIALVGKEPLAPDRNLLQVDFEYHRGSYAKDGTLSLLVNGDAVGTDRLPATPPAFFFINETFDVGVDLGSAAGDHPADAPLGYPFTEGADGLYDMVGNVWEVTADFYSPGHDPADPNNPRGPARDAAYDPMNPGLVSRTMKRGSYLCAPNYCQRYRPAARQGRDTNLGASNVGFRLVYDALPPSPGAD</sequence>
<dbReference type="Gene3D" id="3.90.1580.10">
    <property type="entry name" value="paralog of FGE (formylglycine-generating enzyme)"/>
    <property type="match status" value="1"/>
</dbReference>
<proteinExistence type="predicted"/>
<protein>
    <submittedName>
        <fullName evidence="2">SUMF1/EgtB/PvdO family nonheme iron enzyme</fullName>
    </submittedName>
</protein>
<dbReference type="InterPro" id="IPR017850">
    <property type="entry name" value="Alkaline_phosphatase_core_sf"/>
</dbReference>
<feature type="domain" description="Sulfatase-modifying factor enzyme-like" evidence="1">
    <location>
        <begin position="227"/>
        <end position="319"/>
    </location>
</feature>
<dbReference type="EMBL" id="JAVRHS010000001">
    <property type="protein sequence ID" value="MDT0574666.1"/>
    <property type="molecule type" value="Genomic_DNA"/>
</dbReference>
<gene>
    <name evidence="2" type="ORF">RM533_00550</name>
</gene>
<dbReference type="PANTHER" id="PTHR23150:SF19">
    <property type="entry name" value="FORMYLGLYCINE-GENERATING ENZYME"/>
    <property type="match status" value="1"/>
</dbReference>
<dbReference type="Proteomes" id="UP001259803">
    <property type="component" value="Unassembled WGS sequence"/>
</dbReference>
<dbReference type="InterPro" id="IPR005532">
    <property type="entry name" value="SUMF_dom"/>
</dbReference>